<feature type="DNA-binding region" description="OmpR/PhoB-type" evidence="3">
    <location>
        <begin position="124"/>
        <end position="222"/>
    </location>
</feature>
<reference evidence="7" key="1">
    <citation type="submission" date="2016-01" db="EMBL/GenBank/DDBJ databases">
        <authorList>
            <person name="Regsiter A."/>
            <person name="william w."/>
        </authorList>
    </citation>
    <scope>NUCLEOTIDE SEQUENCE [LARGE SCALE GENOMIC DNA]</scope>
    <source>
        <strain evidence="7">CFBP 6623</strain>
    </source>
</reference>
<dbReference type="Proteomes" id="UP000191988">
    <property type="component" value="Unassembled WGS sequence"/>
</dbReference>
<evidence type="ECO:0000256" key="2">
    <source>
        <dbReference type="PROSITE-ProRule" id="PRU00169"/>
    </source>
</evidence>
<keyword evidence="2" id="KW-0597">Phosphoprotein</keyword>
<keyword evidence="1 3" id="KW-0238">DNA-binding</keyword>
<evidence type="ECO:0000256" key="1">
    <source>
        <dbReference type="ARBA" id="ARBA00023125"/>
    </source>
</evidence>
<sequence>MRILIVEDDRELASSLKAMMEESIGVADTFDTVADAEAALLTFKFDLVLIDRNLPDGDGLSLLPTLRQLRPRPATLILTALDDPTDIVCALDRGADEYVGKPFEPIELVARARAVLRRYNLDETGCAQFGNLSFDLINRSAMINENVLAIPRRELAILEALIRRAGRVVQRDNLEASVYNIGDELESNALDSHVSRLRKRLREANCNITIQTIRGIGYMLAHEQ</sequence>
<evidence type="ECO:0000259" key="5">
    <source>
        <dbReference type="PROSITE" id="PS51755"/>
    </source>
</evidence>
<proteinExistence type="predicted"/>
<name>A0A1S7REY7_9HYPH</name>
<dbReference type="SMART" id="SM00862">
    <property type="entry name" value="Trans_reg_C"/>
    <property type="match status" value="1"/>
</dbReference>
<dbReference type="Gene3D" id="1.10.10.10">
    <property type="entry name" value="Winged helix-like DNA-binding domain superfamily/Winged helix DNA-binding domain"/>
    <property type="match status" value="1"/>
</dbReference>
<dbReference type="GO" id="GO:0000976">
    <property type="term" value="F:transcription cis-regulatory region binding"/>
    <property type="evidence" value="ECO:0007669"/>
    <property type="project" value="TreeGrafter"/>
</dbReference>
<dbReference type="PANTHER" id="PTHR48111">
    <property type="entry name" value="REGULATOR OF RPOS"/>
    <property type="match status" value="1"/>
</dbReference>
<protein>
    <submittedName>
        <fullName evidence="6">Two-component response regulator</fullName>
    </submittedName>
</protein>
<dbReference type="PANTHER" id="PTHR48111:SF36">
    <property type="entry name" value="TRANSCRIPTIONAL REGULATORY PROTEIN CUTR"/>
    <property type="match status" value="1"/>
</dbReference>
<evidence type="ECO:0000256" key="3">
    <source>
        <dbReference type="PROSITE-ProRule" id="PRU01091"/>
    </source>
</evidence>
<feature type="modified residue" description="4-aspartylphosphate" evidence="2">
    <location>
        <position position="51"/>
    </location>
</feature>
<evidence type="ECO:0000313" key="7">
    <source>
        <dbReference type="Proteomes" id="UP000191988"/>
    </source>
</evidence>
<dbReference type="InterPro" id="IPR039420">
    <property type="entry name" value="WalR-like"/>
</dbReference>
<accession>A0A1S7REY7</accession>
<dbReference type="RefSeq" id="WP_046801949.1">
    <property type="nucleotide sequence ID" value="NZ_LT009724.1"/>
</dbReference>
<dbReference type="GO" id="GO:0032993">
    <property type="term" value="C:protein-DNA complex"/>
    <property type="evidence" value="ECO:0007669"/>
    <property type="project" value="TreeGrafter"/>
</dbReference>
<dbReference type="GO" id="GO:0000156">
    <property type="term" value="F:phosphorelay response regulator activity"/>
    <property type="evidence" value="ECO:0007669"/>
    <property type="project" value="TreeGrafter"/>
</dbReference>
<dbReference type="InterPro" id="IPR001867">
    <property type="entry name" value="OmpR/PhoB-type_DNA-bd"/>
</dbReference>
<dbReference type="PROSITE" id="PS50110">
    <property type="entry name" value="RESPONSE_REGULATORY"/>
    <property type="match status" value="1"/>
</dbReference>
<dbReference type="GO" id="GO:0005829">
    <property type="term" value="C:cytosol"/>
    <property type="evidence" value="ECO:0007669"/>
    <property type="project" value="TreeGrafter"/>
</dbReference>
<dbReference type="InterPro" id="IPR011006">
    <property type="entry name" value="CheY-like_superfamily"/>
</dbReference>
<dbReference type="Pfam" id="PF00072">
    <property type="entry name" value="Response_reg"/>
    <property type="match status" value="1"/>
</dbReference>
<dbReference type="EMBL" id="FBWK01000049">
    <property type="protein sequence ID" value="CUX51572.1"/>
    <property type="molecule type" value="Genomic_DNA"/>
</dbReference>
<feature type="domain" description="Response regulatory" evidence="4">
    <location>
        <begin position="2"/>
        <end position="116"/>
    </location>
</feature>
<dbReference type="Pfam" id="PF00486">
    <property type="entry name" value="Trans_reg_C"/>
    <property type="match status" value="1"/>
</dbReference>
<dbReference type="Gene3D" id="3.40.50.2300">
    <property type="match status" value="1"/>
</dbReference>
<dbReference type="PROSITE" id="PS51755">
    <property type="entry name" value="OMPR_PHOB"/>
    <property type="match status" value="1"/>
</dbReference>
<evidence type="ECO:0000259" key="4">
    <source>
        <dbReference type="PROSITE" id="PS50110"/>
    </source>
</evidence>
<evidence type="ECO:0000313" key="6">
    <source>
        <dbReference type="EMBL" id="CUX51572.1"/>
    </source>
</evidence>
<keyword evidence="7" id="KW-1185">Reference proteome</keyword>
<gene>
    <name evidence="6" type="ORF">AGR3A_Lc130367</name>
</gene>
<dbReference type="SMART" id="SM00448">
    <property type="entry name" value="REC"/>
    <property type="match status" value="1"/>
</dbReference>
<dbReference type="CDD" id="cd00383">
    <property type="entry name" value="trans_reg_C"/>
    <property type="match status" value="1"/>
</dbReference>
<feature type="domain" description="OmpR/PhoB-type" evidence="5">
    <location>
        <begin position="124"/>
        <end position="222"/>
    </location>
</feature>
<dbReference type="GO" id="GO:0006355">
    <property type="term" value="P:regulation of DNA-templated transcription"/>
    <property type="evidence" value="ECO:0007669"/>
    <property type="project" value="InterPro"/>
</dbReference>
<dbReference type="SUPFAM" id="SSF52172">
    <property type="entry name" value="CheY-like"/>
    <property type="match status" value="1"/>
</dbReference>
<dbReference type="InterPro" id="IPR036388">
    <property type="entry name" value="WH-like_DNA-bd_sf"/>
</dbReference>
<dbReference type="STRING" id="1183432.AGR3A_Lc130367"/>
<dbReference type="InterPro" id="IPR001789">
    <property type="entry name" value="Sig_transdc_resp-reg_receiver"/>
</dbReference>
<dbReference type="AlphaFoldDB" id="A0A1S7REY7"/>
<organism evidence="6 7">
    <name type="scientific">Agrobacterium tomkonis CFBP 6623</name>
    <dbReference type="NCBI Taxonomy" id="1183432"/>
    <lineage>
        <taxon>Bacteria</taxon>
        <taxon>Pseudomonadati</taxon>
        <taxon>Pseudomonadota</taxon>
        <taxon>Alphaproteobacteria</taxon>
        <taxon>Hyphomicrobiales</taxon>
        <taxon>Rhizobiaceae</taxon>
        <taxon>Rhizobium/Agrobacterium group</taxon>
        <taxon>Agrobacterium</taxon>
        <taxon>Agrobacterium tumefaciens complex</taxon>
    </lineage>
</organism>